<proteinExistence type="predicted"/>
<gene>
    <name evidence="1" type="ORF">FC34_GL001850</name>
</gene>
<dbReference type="Proteomes" id="UP000051672">
    <property type="component" value="Unassembled WGS sequence"/>
</dbReference>
<evidence type="ECO:0000313" key="1">
    <source>
        <dbReference type="EMBL" id="KRM71159.1"/>
    </source>
</evidence>
<reference evidence="1 2" key="1">
    <citation type="journal article" date="2015" name="Genome Announc.">
        <title>Expanding the biotechnology potential of lactobacilli through comparative genomics of 213 strains and associated genera.</title>
        <authorList>
            <person name="Sun Z."/>
            <person name="Harris H.M."/>
            <person name="McCann A."/>
            <person name="Guo C."/>
            <person name="Argimon S."/>
            <person name="Zhang W."/>
            <person name="Yang X."/>
            <person name="Jeffery I.B."/>
            <person name="Cooney J.C."/>
            <person name="Kagawa T.F."/>
            <person name="Liu W."/>
            <person name="Song Y."/>
            <person name="Salvetti E."/>
            <person name="Wrobel A."/>
            <person name="Rasinkangas P."/>
            <person name="Parkhill J."/>
            <person name="Rea M.C."/>
            <person name="O'Sullivan O."/>
            <person name="Ritari J."/>
            <person name="Douillard F.P."/>
            <person name="Paul Ross R."/>
            <person name="Yang R."/>
            <person name="Briner A.E."/>
            <person name="Felis G.E."/>
            <person name="de Vos W.M."/>
            <person name="Barrangou R."/>
            <person name="Klaenhammer T.R."/>
            <person name="Caufield P.W."/>
            <person name="Cui Y."/>
            <person name="Zhang H."/>
            <person name="O'Toole P.W."/>
        </authorList>
    </citation>
    <scope>NUCLEOTIDE SEQUENCE [LARGE SCALE GENOMIC DNA]</scope>
    <source>
        <strain evidence="1 2">DSM 23927</strain>
    </source>
</reference>
<sequence length="243" mass="27556">MNLPHFGTEILRLSELLVGHDIPLRRRGKIGGGTLAIFPIEDGQFHTLVVDGLEGIYLTGFHTRTLMQQLMRTYYHLTIQTRVERQYLETQLGLGHQRPVIVLNNEYYIPLSSAKNRDTTWISGHWLRQIDFTGPKQILATFNINQQTITVEAHTSMGRKQMSEFVWFATTLHNVHFAAIKPGLLRYLTTQQATPENNKAKPVPAVIYKGVELAVNDIDATEHGRNLFGLADLLNDELTVSLI</sequence>
<keyword evidence="2" id="KW-1185">Reference proteome</keyword>
<dbReference type="InterPro" id="IPR010461">
    <property type="entry name" value="ComK"/>
</dbReference>
<dbReference type="AlphaFoldDB" id="A0A0R2AW11"/>
<dbReference type="STRING" id="1423727.FC34_GL001850"/>
<protein>
    <submittedName>
        <fullName evidence="1">Uncharacterized protein</fullName>
    </submittedName>
</protein>
<name>A0A0R2AW11_9LACO</name>
<evidence type="ECO:0000313" key="2">
    <source>
        <dbReference type="Proteomes" id="UP000051672"/>
    </source>
</evidence>
<dbReference type="RefSeq" id="WP_057895130.1">
    <property type="nucleotide sequence ID" value="NZ_AYZQ01000006.1"/>
</dbReference>
<dbReference type="GO" id="GO:0030420">
    <property type="term" value="P:establishment of competence for transformation"/>
    <property type="evidence" value="ECO:0007669"/>
    <property type="project" value="InterPro"/>
</dbReference>
<comment type="caution">
    <text evidence="1">The sequence shown here is derived from an EMBL/GenBank/DDBJ whole genome shotgun (WGS) entry which is preliminary data.</text>
</comment>
<organism evidence="1 2">
    <name type="scientific">Lacticaseibacillus brantae DSM 23927</name>
    <dbReference type="NCBI Taxonomy" id="1423727"/>
    <lineage>
        <taxon>Bacteria</taxon>
        <taxon>Bacillati</taxon>
        <taxon>Bacillota</taxon>
        <taxon>Bacilli</taxon>
        <taxon>Lactobacillales</taxon>
        <taxon>Lactobacillaceae</taxon>
        <taxon>Lacticaseibacillus</taxon>
    </lineage>
</organism>
<dbReference type="EMBL" id="AYZQ01000006">
    <property type="protein sequence ID" value="KRM71159.1"/>
    <property type="molecule type" value="Genomic_DNA"/>
</dbReference>
<dbReference type="PATRIC" id="fig|1423727.3.peg.1875"/>
<dbReference type="Pfam" id="PF06338">
    <property type="entry name" value="ComK"/>
    <property type="match status" value="1"/>
</dbReference>
<accession>A0A0R2AW11</accession>